<proteinExistence type="predicted"/>
<evidence type="ECO:0000259" key="5">
    <source>
        <dbReference type="PROSITE" id="PS51077"/>
    </source>
</evidence>
<dbReference type="Pfam" id="PF01614">
    <property type="entry name" value="IclR_C"/>
    <property type="match status" value="1"/>
</dbReference>
<gene>
    <name evidence="7" type="ORF">FHX61_004239</name>
</gene>
<keyword evidence="2 7" id="KW-0238">DNA-binding</keyword>
<keyword evidence="8" id="KW-1185">Reference proteome</keyword>
<dbReference type="GO" id="GO:0003700">
    <property type="term" value="F:DNA-binding transcription factor activity"/>
    <property type="evidence" value="ECO:0007669"/>
    <property type="project" value="TreeGrafter"/>
</dbReference>
<keyword evidence="1" id="KW-0805">Transcription regulation</keyword>
<protein>
    <submittedName>
        <fullName evidence="7">DNA-binding IclR family transcriptional regulator</fullName>
    </submittedName>
</protein>
<dbReference type="InterPro" id="IPR036390">
    <property type="entry name" value="WH_DNA-bd_sf"/>
</dbReference>
<dbReference type="PANTHER" id="PTHR30136:SF33">
    <property type="entry name" value="TRANSCRIPTIONAL REGULATORY PROTEIN"/>
    <property type="match status" value="1"/>
</dbReference>
<reference evidence="7 8" key="1">
    <citation type="submission" date="2020-08" db="EMBL/GenBank/DDBJ databases">
        <title>Genomic Encyclopedia of Type Strains, Phase IV (KMG-V): Genome sequencing to study the core and pangenomes of soil and plant-associated prokaryotes.</title>
        <authorList>
            <person name="Whitman W."/>
        </authorList>
    </citation>
    <scope>NUCLEOTIDE SEQUENCE [LARGE SCALE GENOMIC DNA]</scope>
    <source>
        <strain evidence="7 8">SLV-2362</strain>
    </source>
</reference>
<dbReference type="PROSITE" id="PS51078">
    <property type="entry name" value="ICLR_ED"/>
    <property type="match status" value="1"/>
</dbReference>
<feature type="domain" description="HTH iclR-type" evidence="5">
    <location>
        <begin position="35"/>
        <end position="97"/>
    </location>
</feature>
<evidence type="ECO:0000256" key="2">
    <source>
        <dbReference type="ARBA" id="ARBA00023125"/>
    </source>
</evidence>
<dbReference type="Proteomes" id="UP000578036">
    <property type="component" value="Unassembled WGS sequence"/>
</dbReference>
<dbReference type="GO" id="GO:0003677">
    <property type="term" value="F:DNA binding"/>
    <property type="evidence" value="ECO:0007669"/>
    <property type="project" value="UniProtKB-KW"/>
</dbReference>
<dbReference type="SUPFAM" id="SSF55781">
    <property type="entry name" value="GAF domain-like"/>
    <property type="match status" value="1"/>
</dbReference>
<name>A0A1C3V1I6_9BURK</name>
<feature type="compositionally biased region" description="Basic and acidic residues" evidence="4">
    <location>
        <begin position="1"/>
        <end position="14"/>
    </location>
</feature>
<comment type="caution">
    <text evidence="7">The sequence shown here is derived from an EMBL/GenBank/DDBJ whole genome shotgun (WGS) entry which is preliminary data.</text>
</comment>
<sequence length="281" mass="31222">MEPKQPPHSMDRTPEPLPLPGLASEDALATDRQFATNLSRGLEVLRAFTPSSPVLGNQDIVARTGLPKATVSRLTYTLGLLGFLSRVPGNQKYRLGAGVLALAYPMLAGLAIRQVARPYMEAIARETGCTVNLGMRERLSVVYVDSCRLDPGNFYQPDIGSTRPLLASAIGRAVLLACSADERTALLNRLRVEDPQRFSQERQMWTEDQKHFRAHGYCLSRGEWRPEIHAIAAPLRQSLHEDPFALNCTIAASRNRDNLLERDVAPRLREAVRQIELSCAR</sequence>
<evidence type="ECO:0000256" key="3">
    <source>
        <dbReference type="ARBA" id="ARBA00023163"/>
    </source>
</evidence>
<dbReference type="Gene3D" id="3.30.450.40">
    <property type="match status" value="1"/>
</dbReference>
<dbReference type="AlphaFoldDB" id="A0A1C3V1I6"/>
<dbReference type="InterPro" id="IPR014757">
    <property type="entry name" value="Tscrpt_reg_IclR_C"/>
</dbReference>
<dbReference type="EMBL" id="JACHWF010000005">
    <property type="protein sequence ID" value="MBB3009566.1"/>
    <property type="molecule type" value="Genomic_DNA"/>
</dbReference>
<evidence type="ECO:0000313" key="7">
    <source>
        <dbReference type="EMBL" id="MBB3009566.1"/>
    </source>
</evidence>
<dbReference type="InterPro" id="IPR036388">
    <property type="entry name" value="WH-like_DNA-bd_sf"/>
</dbReference>
<evidence type="ECO:0000313" key="8">
    <source>
        <dbReference type="Proteomes" id="UP000578036"/>
    </source>
</evidence>
<dbReference type="SMART" id="SM00346">
    <property type="entry name" value="HTH_ICLR"/>
    <property type="match status" value="1"/>
</dbReference>
<dbReference type="InterPro" id="IPR005471">
    <property type="entry name" value="Tscrpt_reg_IclR_N"/>
</dbReference>
<dbReference type="Gene3D" id="1.10.10.10">
    <property type="entry name" value="Winged helix-like DNA-binding domain superfamily/Winged helix DNA-binding domain"/>
    <property type="match status" value="1"/>
</dbReference>
<evidence type="ECO:0000259" key="6">
    <source>
        <dbReference type="PROSITE" id="PS51078"/>
    </source>
</evidence>
<dbReference type="PANTHER" id="PTHR30136">
    <property type="entry name" value="HELIX-TURN-HELIX TRANSCRIPTIONAL REGULATOR, ICLR FAMILY"/>
    <property type="match status" value="1"/>
</dbReference>
<evidence type="ECO:0000256" key="4">
    <source>
        <dbReference type="SAM" id="MobiDB-lite"/>
    </source>
</evidence>
<dbReference type="GO" id="GO:0045892">
    <property type="term" value="P:negative regulation of DNA-templated transcription"/>
    <property type="evidence" value="ECO:0007669"/>
    <property type="project" value="TreeGrafter"/>
</dbReference>
<dbReference type="Pfam" id="PF09339">
    <property type="entry name" value="HTH_IclR"/>
    <property type="match status" value="1"/>
</dbReference>
<keyword evidence="3" id="KW-0804">Transcription</keyword>
<dbReference type="InterPro" id="IPR029016">
    <property type="entry name" value="GAF-like_dom_sf"/>
</dbReference>
<organism evidence="7 8">
    <name type="scientific">Cupriavidus alkaliphilus</name>
    <dbReference type="NCBI Taxonomy" id="942866"/>
    <lineage>
        <taxon>Bacteria</taxon>
        <taxon>Pseudomonadati</taxon>
        <taxon>Pseudomonadota</taxon>
        <taxon>Betaproteobacteria</taxon>
        <taxon>Burkholderiales</taxon>
        <taxon>Burkholderiaceae</taxon>
        <taxon>Cupriavidus</taxon>
    </lineage>
</organism>
<evidence type="ECO:0000256" key="1">
    <source>
        <dbReference type="ARBA" id="ARBA00023015"/>
    </source>
</evidence>
<feature type="region of interest" description="Disordered" evidence="4">
    <location>
        <begin position="1"/>
        <end position="23"/>
    </location>
</feature>
<accession>A0A1C3V1I6</accession>
<dbReference type="PROSITE" id="PS51077">
    <property type="entry name" value="HTH_ICLR"/>
    <property type="match status" value="1"/>
</dbReference>
<dbReference type="RefSeq" id="WP_243419621.1">
    <property type="nucleotide sequence ID" value="NZ_FMAD01000005.1"/>
</dbReference>
<feature type="domain" description="IclR-ED" evidence="6">
    <location>
        <begin position="98"/>
        <end position="281"/>
    </location>
</feature>
<dbReference type="InterPro" id="IPR050707">
    <property type="entry name" value="HTH_MetabolicPath_Reg"/>
</dbReference>
<dbReference type="SUPFAM" id="SSF46785">
    <property type="entry name" value="Winged helix' DNA-binding domain"/>
    <property type="match status" value="1"/>
</dbReference>